<sequence length="272" mass="30027">MRAGQDDIDASSAPLMDHLIELRRRLIWSLLAFFGAFVLCYIFSAHIFDILAQPYLRAARWRHLDMGPAGFNYTSPLGAFSTYLQIAAFGGMFLSFPVAATQLYKFVAPGLYKNERSAFLPFLIASPVLFFLGALLVYFVAMPMLMWFSLGFVRVAASPDEVSVNFLNVMTEYLSTIMALILAFGLVFQMPVVTSLMVRAGMITSDSLKGKRKWAIVLAFVVAAVLTPPDPTSQIALAVPGVLLYEVSIIAARMIERKRAEEPGDSEAASDR</sequence>
<comment type="similarity">
    <text evidence="5">Belongs to the TatC family.</text>
</comment>
<keyword evidence="5" id="KW-0813">Transport</keyword>
<comment type="caution">
    <text evidence="6">The sequence shown here is derived from an EMBL/GenBank/DDBJ whole genome shotgun (WGS) entry which is preliminary data.</text>
</comment>
<accession>A0A7V7TXQ6</accession>
<comment type="subunit">
    <text evidence="5">The Tat system comprises two distinct complexes: a TatABC complex, containing multiple copies of TatA, TatB and TatC subunits, and a separate TatA complex, containing only TatA subunits. Substrates initially bind to the TatABC complex, which probably triggers association of the separate TatA complex to form the active translocon.</text>
</comment>
<feature type="transmembrane region" description="Helical" evidence="5">
    <location>
        <begin position="119"/>
        <end position="141"/>
    </location>
</feature>
<dbReference type="EMBL" id="VZDO01000002">
    <property type="protein sequence ID" value="KAB0681984.1"/>
    <property type="molecule type" value="Genomic_DNA"/>
</dbReference>
<dbReference type="InterPro" id="IPR002033">
    <property type="entry name" value="TatC"/>
</dbReference>
<dbReference type="RefSeq" id="WP_150968244.1">
    <property type="nucleotide sequence ID" value="NZ_VZDO01000002.1"/>
</dbReference>
<comment type="function">
    <text evidence="5">Part of the twin-arginine translocation (Tat) system that transports large folded proteins containing a characteristic twin-arginine motif in their signal peptide across membranes. Together with TatB, TatC is part of a receptor directly interacting with Tat signal peptides.</text>
</comment>
<dbReference type="Proteomes" id="UP000432089">
    <property type="component" value="Unassembled WGS sequence"/>
</dbReference>
<dbReference type="AlphaFoldDB" id="A0A7V7TXQ6"/>
<keyword evidence="5" id="KW-0811">Translocation</keyword>
<name>A0A7V7TXQ6_9HYPH</name>
<protein>
    <recommendedName>
        <fullName evidence="5">Sec-independent protein translocase protein TatC</fullName>
    </recommendedName>
</protein>
<feature type="transmembrane region" description="Helical" evidence="5">
    <location>
        <begin position="83"/>
        <end position="107"/>
    </location>
</feature>
<dbReference type="GO" id="GO:0033281">
    <property type="term" value="C:TAT protein transport complex"/>
    <property type="evidence" value="ECO:0007669"/>
    <property type="project" value="UniProtKB-UniRule"/>
</dbReference>
<dbReference type="PRINTS" id="PR01840">
    <property type="entry name" value="TATCFAMILY"/>
</dbReference>
<comment type="caution">
    <text evidence="5">Lacks conserved residue(s) required for the propagation of feature annotation.</text>
</comment>
<feature type="transmembrane region" description="Helical" evidence="5">
    <location>
        <begin position="26"/>
        <end position="48"/>
    </location>
</feature>
<dbReference type="GO" id="GO:0009977">
    <property type="term" value="F:proton motive force dependent protein transmembrane transporter activity"/>
    <property type="evidence" value="ECO:0007669"/>
    <property type="project" value="TreeGrafter"/>
</dbReference>
<feature type="transmembrane region" description="Helical" evidence="5">
    <location>
        <begin position="214"/>
        <end position="229"/>
    </location>
</feature>
<keyword evidence="5" id="KW-1003">Cell membrane</keyword>
<evidence type="ECO:0000256" key="4">
    <source>
        <dbReference type="ARBA" id="ARBA00023136"/>
    </source>
</evidence>
<keyword evidence="3 5" id="KW-1133">Transmembrane helix</keyword>
<evidence type="ECO:0000313" key="7">
    <source>
        <dbReference type="Proteomes" id="UP000432089"/>
    </source>
</evidence>
<evidence type="ECO:0000256" key="2">
    <source>
        <dbReference type="ARBA" id="ARBA00022692"/>
    </source>
</evidence>
<gene>
    <name evidence="5 6" type="primary">tatC</name>
    <name evidence="6" type="ORF">F6X38_04035</name>
</gene>
<evidence type="ECO:0000256" key="3">
    <source>
        <dbReference type="ARBA" id="ARBA00022989"/>
    </source>
</evidence>
<evidence type="ECO:0000313" key="6">
    <source>
        <dbReference type="EMBL" id="KAB0681984.1"/>
    </source>
</evidence>
<reference evidence="6 7" key="1">
    <citation type="submission" date="2019-09" db="EMBL/GenBank/DDBJ databases">
        <title>YIM 132180 draft genome.</title>
        <authorList>
            <person name="Zhang K."/>
        </authorList>
    </citation>
    <scope>NUCLEOTIDE SEQUENCE [LARGE SCALE GENOMIC DNA]</scope>
    <source>
        <strain evidence="6 7">YIM 132180</strain>
    </source>
</reference>
<dbReference type="GO" id="GO:0065002">
    <property type="term" value="P:intracellular protein transmembrane transport"/>
    <property type="evidence" value="ECO:0007669"/>
    <property type="project" value="TreeGrafter"/>
</dbReference>
<dbReference type="NCBIfam" id="TIGR00945">
    <property type="entry name" value="tatC"/>
    <property type="match status" value="1"/>
</dbReference>
<feature type="transmembrane region" description="Helical" evidence="5">
    <location>
        <begin position="173"/>
        <end position="193"/>
    </location>
</feature>
<keyword evidence="5" id="KW-0653">Protein transport</keyword>
<evidence type="ECO:0000256" key="1">
    <source>
        <dbReference type="ARBA" id="ARBA00004141"/>
    </source>
</evidence>
<keyword evidence="7" id="KW-1185">Reference proteome</keyword>
<keyword evidence="2 5" id="KW-0812">Transmembrane</keyword>
<dbReference type="HAMAP" id="MF_00902">
    <property type="entry name" value="TatC"/>
    <property type="match status" value="1"/>
</dbReference>
<keyword evidence="4 5" id="KW-0472">Membrane</keyword>
<evidence type="ECO:0000256" key="5">
    <source>
        <dbReference type="HAMAP-Rule" id="MF_00902"/>
    </source>
</evidence>
<dbReference type="Pfam" id="PF00902">
    <property type="entry name" value="TatC"/>
    <property type="match status" value="1"/>
</dbReference>
<dbReference type="GO" id="GO:0043953">
    <property type="term" value="P:protein transport by the Tat complex"/>
    <property type="evidence" value="ECO:0007669"/>
    <property type="project" value="UniProtKB-UniRule"/>
</dbReference>
<comment type="subcellular location">
    <subcellularLocation>
        <location evidence="5">Cell membrane</location>
        <topology evidence="5">Multi-pass membrane protein</topology>
    </subcellularLocation>
    <subcellularLocation>
        <location evidence="1">Membrane</location>
        <topology evidence="1">Multi-pass membrane protein</topology>
    </subcellularLocation>
</comment>
<dbReference type="PANTHER" id="PTHR30371:SF0">
    <property type="entry name" value="SEC-INDEPENDENT PROTEIN TRANSLOCASE PROTEIN TATC, CHLOROPLASTIC-RELATED"/>
    <property type="match status" value="1"/>
</dbReference>
<dbReference type="PANTHER" id="PTHR30371">
    <property type="entry name" value="SEC-INDEPENDENT PROTEIN TRANSLOCASE PROTEIN TATC"/>
    <property type="match status" value="1"/>
</dbReference>
<proteinExistence type="inferred from homology"/>
<organism evidence="6 7">
    <name type="scientific">Plantimonas leprariae</name>
    <dbReference type="NCBI Taxonomy" id="2615207"/>
    <lineage>
        <taxon>Bacteria</taxon>
        <taxon>Pseudomonadati</taxon>
        <taxon>Pseudomonadota</taxon>
        <taxon>Alphaproteobacteria</taxon>
        <taxon>Hyphomicrobiales</taxon>
        <taxon>Aurantimonadaceae</taxon>
        <taxon>Plantimonas</taxon>
    </lineage>
</organism>